<keyword evidence="3" id="KW-1185">Reference proteome</keyword>
<name>A0ABW2QW91_9NEIS</name>
<accession>A0ABW2QW91</accession>
<feature type="transmembrane region" description="Helical" evidence="1">
    <location>
        <begin position="102"/>
        <end position="121"/>
    </location>
</feature>
<feature type="transmembrane region" description="Helical" evidence="1">
    <location>
        <begin position="433"/>
        <end position="453"/>
    </location>
</feature>
<feature type="transmembrane region" description="Helical" evidence="1">
    <location>
        <begin position="141"/>
        <end position="162"/>
    </location>
</feature>
<protein>
    <submittedName>
        <fullName evidence="2">O-antigen polymerase</fullName>
    </submittedName>
</protein>
<feature type="transmembrane region" description="Helical" evidence="1">
    <location>
        <begin position="212"/>
        <end position="238"/>
    </location>
</feature>
<reference evidence="3" key="1">
    <citation type="journal article" date="2019" name="Int. J. Syst. Evol. Microbiol.">
        <title>The Global Catalogue of Microorganisms (GCM) 10K type strain sequencing project: providing services to taxonomists for standard genome sequencing and annotation.</title>
        <authorList>
            <consortium name="The Broad Institute Genomics Platform"/>
            <consortium name="The Broad Institute Genome Sequencing Center for Infectious Disease"/>
            <person name="Wu L."/>
            <person name="Ma J."/>
        </authorList>
    </citation>
    <scope>NUCLEOTIDE SEQUENCE [LARGE SCALE GENOMIC DNA]</scope>
    <source>
        <strain evidence="3">CCUG 62945</strain>
    </source>
</reference>
<feature type="transmembrane region" description="Helical" evidence="1">
    <location>
        <begin position="43"/>
        <end position="62"/>
    </location>
</feature>
<proteinExistence type="predicted"/>
<dbReference type="RefSeq" id="WP_380187627.1">
    <property type="nucleotide sequence ID" value="NZ_JBHTBQ010000014.1"/>
</dbReference>
<dbReference type="EMBL" id="JBHTBQ010000014">
    <property type="protein sequence ID" value="MFC7419987.1"/>
    <property type="molecule type" value="Genomic_DNA"/>
</dbReference>
<keyword evidence="1" id="KW-1133">Transmembrane helix</keyword>
<keyword evidence="1" id="KW-0812">Transmembrane</keyword>
<feature type="transmembrane region" description="Helical" evidence="1">
    <location>
        <begin position="182"/>
        <end position="200"/>
    </location>
</feature>
<feature type="transmembrane region" description="Helical" evidence="1">
    <location>
        <begin position="410"/>
        <end position="427"/>
    </location>
</feature>
<gene>
    <name evidence="2" type="ORF">ACFQNF_08820</name>
</gene>
<feature type="transmembrane region" description="Helical" evidence="1">
    <location>
        <begin position="250"/>
        <end position="272"/>
    </location>
</feature>
<keyword evidence="1" id="KW-0472">Membrane</keyword>
<feature type="transmembrane region" description="Helical" evidence="1">
    <location>
        <begin position="12"/>
        <end position="37"/>
    </location>
</feature>
<feature type="transmembrane region" description="Helical" evidence="1">
    <location>
        <begin position="370"/>
        <end position="398"/>
    </location>
</feature>
<sequence>MRLSKNAHAKNNYKIIPLIGMFLLCILMTYSLFIGFANEDKTWQVYSLNLFILLIFVVWTMLYSSFSMFFMSSSFWMAVTILFYFVLKSIEQVNFQGRDDLLMPLFAVIVFVFFYTIGYFITPGMRLNKNINVKINWSKMYLYCLISFFVLKGASFLAFALLSSGAETALEVIAETQNMGMAYLFRIFMVSNVAFYILLFRYYSSGEFKRTVLILTLCMFVDLVLNASRSGIILLFFVHLYFRHKYIKPVPIGLLFCLFPILVFVVSFFGYVRDIGIGNLSVYWDAFKMMSDDIDIVFVLFMARMDVLPLVADAMKLYAKGDIHTLWGGSYIYSFMHFIPRGLWLDKPPLTAAYVTSIVRPELFADGVNIYPSIILEAFINFIWIGVGIVGLIVGFFCKKFDDFFNSGNVLYVVWCMFFFTFPMGLVNEGLHSNYFANMIYLSFIMYLFFIGAKKVNAIKIIKV</sequence>
<feature type="transmembrane region" description="Helical" evidence="1">
    <location>
        <begin position="69"/>
        <end position="87"/>
    </location>
</feature>
<dbReference type="Proteomes" id="UP001596473">
    <property type="component" value="Unassembled WGS sequence"/>
</dbReference>
<evidence type="ECO:0000313" key="3">
    <source>
        <dbReference type="Proteomes" id="UP001596473"/>
    </source>
</evidence>
<evidence type="ECO:0000256" key="1">
    <source>
        <dbReference type="SAM" id="Phobius"/>
    </source>
</evidence>
<organism evidence="2 3">
    <name type="scientific">Iodobacter arcticus</name>
    <dbReference type="NCBI Taxonomy" id="590593"/>
    <lineage>
        <taxon>Bacteria</taxon>
        <taxon>Pseudomonadati</taxon>
        <taxon>Pseudomonadota</taxon>
        <taxon>Betaproteobacteria</taxon>
        <taxon>Neisseriales</taxon>
        <taxon>Chitinibacteraceae</taxon>
        <taxon>Iodobacter</taxon>
    </lineage>
</organism>
<evidence type="ECO:0000313" key="2">
    <source>
        <dbReference type="EMBL" id="MFC7419987.1"/>
    </source>
</evidence>
<comment type="caution">
    <text evidence="2">The sequence shown here is derived from an EMBL/GenBank/DDBJ whole genome shotgun (WGS) entry which is preliminary data.</text>
</comment>